<dbReference type="Proteomes" id="UP000250043">
    <property type="component" value="Unassembled WGS sequence"/>
</dbReference>
<feature type="compositionally biased region" description="Low complexity" evidence="1">
    <location>
        <begin position="186"/>
        <end position="195"/>
    </location>
</feature>
<feature type="region of interest" description="Disordered" evidence="1">
    <location>
        <begin position="185"/>
        <end position="204"/>
    </location>
</feature>
<sequence>MVRAGSIPRPAYCSRLSLQRAMRLGDDYIAFKKFTKHMRKVIDDVLDTSMRYSDQDADAVDNYLRVAVTSYPPLMKYDDAWPATIYAQKRLREIRTFTPQKRVGWLNEWLNDRYEGEGTAQRLTEDMSGMQRIVKLEAVEEEEEWAGFADAISEGPSEPAASPTVPEPSPFIAFSLSPASTPTFVSRMSSSPTSSPVAEGTGASPLHVAAPPTRIASTSLSALLASRVPDLPDLPAKLAAAGVATHAELRSFRSLPERQRLAFLRDDVQLSPLQSMHVDTVLGEWAMRGALG</sequence>
<evidence type="ECO:0000313" key="2">
    <source>
        <dbReference type="EMBL" id="OCH83939.1"/>
    </source>
</evidence>
<accession>A0A8E2ALA4</accession>
<organism evidence="2 3">
    <name type="scientific">Obba rivulosa</name>
    <dbReference type="NCBI Taxonomy" id="1052685"/>
    <lineage>
        <taxon>Eukaryota</taxon>
        <taxon>Fungi</taxon>
        <taxon>Dikarya</taxon>
        <taxon>Basidiomycota</taxon>
        <taxon>Agaricomycotina</taxon>
        <taxon>Agaricomycetes</taxon>
        <taxon>Polyporales</taxon>
        <taxon>Gelatoporiaceae</taxon>
        <taxon>Obba</taxon>
    </lineage>
</organism>
<gene>
    <name evidence="2" type="ORF">OBBRIDRAFT_892075</name>
</gene>
<keyword evidence="3" id="KW-1185">Reference proteome</keyword>
<evidence type="ECO:0000313" key="3">
    <source>
        <dbReference type="Proteomes" id="UP000250043"/>
    </source>
</evidence>
<reference evidence="2 3" key="1">
    <citation type="submission" date="2016-07" db="EMBL/GenBank/DDBJ databases">
        <title>Draft genome of the white-rot fungus Obba rivulosa 3A-2.</title>
        <authorList>
            <consortium name="DOE Joint Genome Institute"/>
            <person name="Miettinen O."/>
            <person name="Riley R."/>
            <person name="Acob R."/>
            <person name="Barry K."/>
            <person name="Cullen D."/>
            <person name="De Vries R."/>
            <person name="Hainaut M."/>
            <person name="Hatakka A."/>
            <person name="Henrissat B."/>
            <person name="Hilden K."/>
            <person name="Kuo R."/>
            <person name="Labutti K."/>
            <person name="Lipzen A."/>
            <person name="Makela M.R."/>
            <person name="Sandor L."/>
            <person name="Spatafora J.W."/>
            <person name="Grigoriev I.V."/>
            <person name="Hibbett D.S."/>
        </authorList>
    </citation>
    <scope>NUCLEOTIDE SEQUENCE [LARGE SCALE GENOMIC DNA]</scope>
    <source>
        <strain evidence="2 3">3A-2</strain>
    </source>
</reference>
<dbReference type="EMBL" id="KV722760">
    <property type="protein sequence ID" value="OCH83939.1"/>
    <property type="molecule type" value="Genomic_DNA"/>
</dbReference>
<protein>
    <submittedName>
        <fullName evidence="2">Uncharacterized protein</fullName>
    </submittedName>
</protein>
<dbReference type="AlphaFoldDB" id="A0A8E2ALA4"/>
<name>A0A8E2ALA4_9APHY</name>
<evidence type="ECO:0000256" key="1">
    <source>
        <dbReference type="SAM" id="MobiDB-lite"/>
    </source>
</evidence>
<proteinExistence type="predicted"/>